<dbReference type="Proteomes" id="UP000027866">
    <property type="component" value="Unassembled WGS sequence"/>
</dbReference>
<keyword evidence="2" id="KW-0732">Signal</keyword>
<evidence type="ECO:0000313" key="3">
    <source>
        <dbReference type="EMBL" id="KEO98786.1"/>
    </source>
</evidence>
<feature type="region of interest" description="Disordered" evidence="1">
    <location>
        <begin position="46"/>
        <end position="73"/>
    </location>
</feature>
<feature type="signal peptide" evidence="2">
    <location>
        <begin position="1"/>
        <end position="24"/>
    </location>
</feature>
<feature type="compositionally biased region" description="Basic and acidic residues" evidence="1">
    <location>
        <begin position="46"/>
        <end position="68"/>
    </location>
</feature>
<evidence type="ECO:0000256" key="1">
    <source>
        <dbReference type="SAM" id="MobiDB-lite"/>
    </source>
</evidence>
<reference evidence="3 4" key="1">
    <citation type="submission" date="2014-04" db="EMBL/GenBank/DDBJ databases">
        <title>A comprehensive comparison of genomes of Erythrobacter spp. Strains.</title>
        <authorList>
            <person name="Zheng Q."/>
        </authorList>
    </citation>
    <scope>NUCLEOTIDE SEQUENCE [LARGE SCALE GENOMIC DNA]</scope>
    <source>
        <strain evidence="3 4">DSM 8509</strain>
    </source>
</reference>
<name>A0A074MUU1_9SPHN</name>
<protein>
    <submittedName>
        <fullName evidence="3">Uncharacterized protein</fullName>
    </submittedName>
</protein>
<sequence>MTRHILALLALLSGLAALSGTAHASSAGPLAACNIGASAEAAESRAHLPAKRLDAPDKAARRCRETRRTSPVPRPRVLRMPVLMGVERALE</sequence>
<proteinExistence type="predicted"/>
<gene>
    <name evidence="3" type="ORF">EH32_06675</name>
</gene>
<dbReference type="EMBL" id="JMIX01000003">
    <property type="protein sequence ID" value="KEO98786.1"/>
    <property type="molecule type" value="Genomic_DNA"/>
</dbReference>
<evidence type="ECO:0000256" key="2">
    <source>
        <dbReference type="SAM" id="SignalP"/>
    </source>
</evidence>
<evidence type="ECO:0000313" key="4">
    <source>
        <dbReference type="Proteomes" id="UP000027866"/>
    </source>
</evidence>
<keyword evidence="4" id="KW-1185">Reference proteome</keyword>
<feature type="chain" id="PRO_5001699081" evidence="2">
    <location>
        <begin position="25"/>
        <end position="91"/>
    </location>
</feature>
<dbReference type="AlphaFoldDB" id="A0A074MUU1"/>
<dbReference type="RefSeq" id="WP_034901136.1">
    <property type="nucleotide sequence ID" value="NZ_CP017057.1"/>
</dbReference>
<accession>A0A074MUU1</accession>
<organism evidence="3 4">
    <name type="scientific">Erythrobacter litoralis</name>
    <dbReference type="NCBI Taxonomy" id="39960"/>
    <lineage>
        <taxon>Bacteria</taxon>
        <taxon>Pseudomonadati</taxon>
        <taxon>Pseudomonadota</taxon>
        <taxon>Alphaproteobacteria</taxon>
        <taxon>Sphingomonadales</taxon>
        <taxon>Erythrobacteraceae</taxon>
        <taxon>Erythrobacter/Porphyrobacter group</taxon>
        <taxon>Erythrobacter</taxon>
    </lineage>
</organism>
<comment type="caution">
    <text evidence="3">The sequence shown here is derived from an EMBL/GenBank/DDBJ whole genome shotgun (WGS) entry which is preliminary data.</text>
</comment>